<evidence type="ECO:0008006" key="2">
    <source>
        <dbReference type="Google" id="ProtNLM"/>
    </source>
</evidence>
<sequence length="65" mass="7527">ATAALSHKDPEIQECGVRAFENWGNRHSLRILKNLKVPTEWLQEYINEVIDDLEKELHGITSKKN</sequence>
<name>X1G8D1_9ZZZZ</name>
<evidence type="ECO:0000313" key="1">
    <source>
        <dbReference type="EMBL" id="GAH41070.1"/>
    </source>
</evidence>
<dbReference type="AlphaFoldDB" id="X1G8D1"/>
<feature type="non-terminal residue" evidence="1">
    <location>
        <position position="1"/>
    </location>
</feature>
<comment type="caution">
    <text evidence="1">The sequence shown here is derived from an EMBL/GenBank/DDBJ whole genome shotgun (WGS) entry which is preliminary data.</text>
</comment>
<accession>X1G8D1</accession>
<gene>
    <name evidence="1" type="ORF">S03H2_16487</name>
</gene>
<reference evidence="1" key="1">
    <citation type="journal article" date="2014" name="Front. Microbiol.">
        <title>High frequency of phylogenetically diverse reductive dehalogenase-homologous genes in deep subseafloor sedimentary metagenomes.</title>
        <authorList>
            <person name="Kawai M."/>
            <person name="Futagami T."/>
            <person name="Toyoda A."/>
            <person name="Takaki Y."/>
            <person name="Nishi S."/>
            <person name="Hori S."/>
            <person name="Arai W."/>
            <person name="Tsubouchi T."/>
            <person name="Morono Y."/>
            <person name="Uchiyama I."/>
            <person name="Ito T."/>
            <person name="Fujiyama A."/>
            <person name="Inagaki F."/>
            <person name="Takami H."/>
        </authorList>
    </citation>
    <scope>NUCLEOTIDE SEQUENCE</scope>
    <source>
        <strain evidence="1">Expedition CK06-06</strain>
    </source>
</reference>
<organism evidence="1">
    <name type="scientific">marine sediment metagenome</name>
    <dbReference type="NCBI Taxonomy" id="412755"/>
    <lineage>
        <taxon>unclassified sequences</taxon>
        <taxon>metagenomes</taxon>
        <taxon>ecological metagenomes</taxon>
    </lineage>
</organism>
<protein>
    <recommendedName>
        <fullName evidence="2">HEAT repeat domain-containing protein</fullName>
    </recommendedName>
</protein>
<proteinExistence type="predicted"/>
<dbReference type="EMBL" id="BARU01008423">
    <property type="protein sequence ID" value="GAH41070.1"/>
    <property type="molecule type" value="Genomic_DNA"/>
</dbReference>